<dbReference type="CDD" id="cd06261">
    <property type="entry name" value="TM_PBP2"/>
    <property type="match status" value="1"/>
</dbReference>
<feature type="transmembrane region" description="Helical" evidence="9">
    <location>
        <begin position="305"/>
        <end position="327"/>
    </location>
</feature>
<keyword evidence="12" id="KW-1185">Reference proteome</keyword>
<keyword evidence="7 9" id="KW-0472">Membrane</keyword>
<evidence type="ECO:0000313" key="12">
    <source>
        <dbReference type="Proteomes" id="UP000037600"/>
    </source>
</evidence>
<feature type="domain" description="ABC transmembrane type-1" evidence="10">
    <location>
        <begin position="96"/>
        <end position="328"/>
    </location>
</feature>
<dbReference type="Gene3D" id="1.10.3720.10">
    <property type="entry name" value="MetI-like"/>
    <property type="match status" value="1"/>
</dbReference>
<dbReference type="InterPro" id="IPR045621">
    <property type="entry name" value="BPD_transp_1_N"/>
</dbReference>
<name>A0A0J8GRQ6_9ALTE</name>
<feature type="transmembrane region" description="Helical" evidence="9">
    <location>
        <begin position="102"/>
        <end position="121"/>
    </location>
</feature>
<sequence>MFVYLIRRLNLLITTLFLISLFSFSLGHFFPGDPVINFSGQQSLDYDEYEALSQTLGMNQSYFEQYIIYLRRILDGDLGLSFSTQTPLIDDVIRVMPASIELSFYALLLTLVLGLPLGLWAGIKQHKLVDKIIFTLATMANSVPIFWSGLIFILIFSLNNQIFPMSGRLNLLYEVPSQTGFLLMDIFLADMPNKLAVYQDALTHLVLPTLTLAILPTTLLIGMMRSSVVNVMRSPYIKAALTKGLSTRELISRHVFRNAIVPIIPQFSLLFNILMTSTMITEIIFSWPGIGHWLIEAIYQRDYPAIQATLLLVASIMIMITVVLDILHMLVNPLARQTLHAK</sequence>
<feature type="transmembrane region" description="Helical" evidence="9">
    <location>
        <begin position="201"/>
        <end position="223"/>
    </location>
</feature>
<protein>
    <submittedName>
        <fullName evidence="11">Peptide ABC transporter permease</fullName>
    </submittedName>
</protein>
<dbReference type="GO" id="GO:0071916">
    <property type="term" value="F:dipeptide transmembrane transporter activity"/>
    <property type="evidence" value="ECO:0007669"/>
    <property type="project" value="TreeGrafter"/>
</dbReference>
<gene>
    <name evidence="11" type="ORF">XM47_08540</name>
</gene>
<dbReference type="SUPFAM" id="SSF161098">
    <property type="entry name" value="MetI-like"/>
    <property type="match status" value="1"/>
</dbReference>
<dbReference type="PANTHER" id="PTHR43163:SF4">
    <property type="entry name" value="PUTRESCINE EXPORT SYSTEM PERMEASE PROTEIN SAPB"/>
    <property type="match status" value="1"/>
</dbReference>
<dbReference type="Pfam" id="PF00528">
    <property type="entry name" value="BPD_transp_1"/>
    <property type="match status" value="1"/>
</dbReference>
<accession>A0A0J8GRQ6</accession>
<keyword evidence="4" id="KW-0997">Cell inner membrane</keyword>
<evidence type="ECO:0000256" key="2">
    <source>
        <dbReference type="ARBA" id="ARBA00022448"/>
    </source>
</evidence>
<evidence type="ECO:0000256" key="8">
    <source>
        <dbReference type="ARBA" id="ARBA00024202"/>
    </source>
</evidence>
<feature type="transmembrane region" description="Helical" evidence="9">
    <location>
        <begin position="133"/>
        <end position="158"/>
    </location>
</feature>
<dbReference type="AlphaFoldDB" id="A0A0J8GRQ6"/>
<dbReference type="RefSeq" id="WP_048691635.1">
    <property type="nucleotide sequence ID" value="NZ_KQ130488.1"/>
</dbReference>
<reference evidence="11 12" key="1">
    <citation type="submission" date="2015-04" db="EMBL/GenBank/DDBJ databases">
        <title>Draft Genome Sequence of the Novel Agar-Digesting Marine Bacterium Q1.</title>
        <authorList>
            <person name="Li Y."/>
            <person name="Li D."/>
            <person name="Chen G."/>
            <person name="Du Z."/>
        </authorList>
    </citation>
    <scope>NUCLEOTIDE SEQUENCE [LARGE SCALE GENOMIC DNA]</scope>
    <source>
        <strain evidence="11 12">Q1</strain>
    </source>
</reference>
<dbReference type="InterPro" id="IPR035906">
    <property type="entry name" value="MetI-like_sf"/>
</dbReference>
<keyword evidence="2 9" id="KW-0813">Transport</keyword>
<evidence type="ECO:0000256" key="3">
    <source>
        <dbReference type="ARBA" id="ARBA00022475"/>
    </source>
</evidence>
<comment type="subcellular location">
    <subcellularLocation>
        <location evidence="1">Cell inner membrane</location>
        <topology evidence="1">Multi-pass membrane protein</topology>
    </subcellularLocation>
    <subcellularLocation>
        <location evidence="9">Cell membrane</location>
        <topology evidence="9">Multi-pass membrane protein</topology>
    </subcellularLocation>
</comment>
<evidence type="ECO:0000259" key="10">
    <source>
        <dbReference type="PROSITE" id="PS50928"/>
    </source>
</evidence>
<evidence type="ECO:0000256" key="4">
    <source>
        <dbReference type="ARBA" id="ARBA00022519"/>
    </source>
</evidence>
<evidence type="ECO:0000256" key="6">
    <source>
        <dbReference type="ARBA" id="ARBA00022989"/>
    </source>
</evidence>
<dbReference type="Pfam" id="PF19300">
    <property type="entry name" value="BPD_transp_1_N"/>
    <property type="match status" value="1"/>
</dbReference>
<comment type="similarity">
    <text evidence="8">Belongs to the binding-protein-dependent transport system permease family. OppBC subfamily.</text>
</comment>
<dbReference type="Proteomes" id="UP000037600">
    <property type="component" value="Unassembled WGS sequence"/>
</dbReference>
<evidence type="ECO:0000313" key="11">
    <source>
        <dbReference type="EMBL" id="KMT65402.1"/>
    </source>
</evidence>
<dbReference type="EMBL" id="LAZL01000011">
    <property type="protein sequence ID" value="KMT65402.1"/>
    <property type="molecule type" value="Genomic_DNA"/>
</dbReference>
<keyword evidence="3" id="KW-1003">Cell membrane</keyword>
<dbReference type="GO" id="GO:0005886">
    <property type="term" value="C:plasma membrane"/>
    <property type="evidence" value="ECO:0007669"/>
    <property type="project" value="UniProtKB-SubCell"/>
</dbReference>
<dbReference type="InterPro" id="IPR000515">
    <property type="entry name" value="MetI-like"/>
</dbReference>
<evidence type="ECO:0000256" key="9">
    <source>
        <dbReference type="RuleBase" id="RU363032"/>
    </source>
</evidence>
<keyword evidence="5 9" id="KW-0812">Transmembrane</keyword>
<dbReference type="PANTHER" id="PTHR43163">
    <property type="entry name" value="DIPEPTIDE TRANSPORT SYSTEM PERMEASE PROTEIN DPPB-RELATED"/>
    <property type="match status" value="1"/>
</dbReference>
<evidence type="ECO:0000256" key="1">
    <source>
        <dbReference type="ARBA" id="ARBA00004429"/>
    </source>
</evidence>
<proteinExistence type="inferred from homology"/>
<evidence type="ECO:0000256" key="5">
    <source>
        <dbReference type="ARBA" id="ARBA00022692"/>
    </source>
</evidence>
<comment type="caution">
    <text evidence="11">The sequence shown here is derived from an EMBL/GenBank/DDBJ whole genome shotgun (WGS) entry which is preliminary data.</text>
</comment>
<dbReference type="STRING" id="1513271.XM47_08540"/>
<feature type="transmembrane region" description="Helical" evidence="9">
    <location>
        <begin position="263"/>
        <end position="285"/>
    </location>
</feature>
<dbReference type="PROSITE" id="PS50928">
    <property type="entry name" value="ABC_TM1"/>
    <property type="match status" value="1"/>
</dbReference>
<dbReference type="OrthoDB" id="9805855at2"/>
<evidence type="ECO:0000256" key="7">
    <source>
        <dbReference type="ARBA" id="ARBA00023136"/>
    </source>
</evidence>
<organism evidence="11 12">
    <name type="scientific">Catenovulum maritimum</name>
    <dbReference type="NCBI Taxonomy" id="1513271"/>
    <lineage>
        <taxon>Bacteria</taxon>
        <taxon>Pseudomonadati</taxon>
        <taxon>Pseudomonadota</taxon>
        <taxon>Gammaproteobacteria</taxon>
        <taxon>Alteromonadales</taxon>
        <taxon>Alteromonadaceae</taxon>
        <taxon>Catenovulum</taxon>
    </lineage>
</organism>
<keyword evidence="6 9" id="KW-1133">Transmembrane helix</keyword>